<comment type="caution">
    <text evidence="3">The sequence shown here is derived from an EMBL/GenBank/DDBJ whole genome shotgun (WGS) entry which is preliminary data.</text>
</comment>
<evidence type="ECO:0000256" key="1">
    <source>
        <dbReference type="ARBA" id="ARBA00022801"/>
    </source>
</evidence>
<keyword evidence="1" id="KW-0378">Hydrolase</keyword>
<dbReference type="InterPro" id="IPR029058">
    <property type="entry name" value="AB_hydrolase_fold"/>
</dbReference>
<evidence type="ECO:0000313" key="3">
    <source>
        <dbReference type="EMBL" id="GHD32729.1"/>
    </source>
</evidence>
<dbReference type="SUPFAM" id="SSF53474">
    <property type="entry name" value="alpha/beta-Hydrolases"/>
    <property type="match status" value="1"/>
</dbReference>
<accession>A0A919CKC7</accession>
<protein>
    <recommendedName>
        <fullName evidence="2">AB hydrolase-1 domain-containing protein</fullName>
    </recommendedName>
</protein>
<dbReference type="EMBL" id="BMYM01000001">
    <property type="protein sequence ID" value="GHD32729.1"/>
    <property type="molecule type" value="Genomic_DNA"/>
</dbReference>
<organism evidence="3 4">
    <name type="scientific">Parahalioglobus pacificus</name>
    <dbReference type="NCBI Taxonomy" id="930806"/>
    <lineage>
        <taxon>Bacteria</taxon>
        <taxon>Pseudomonadati</taxon>
        <taxon>Pseudomonadota</taxon>
        <taxon>Gammaproteobacteria</taxon>
        <taxon>Cellvibrionales</taxon>
        <taxon>Halieaceae</taxon>
        <taxon>Parahalioglobus</taxon>
    </lineage>
</organism>
<evidence type="ECO:0000259" key="2">
    <source>
        <dbReference type="Pfam" id="PF00561"/>
    </source>
</evidence>
<gene>
    <name evidence="3" type="ORF">GCM10007053_17350</name>
</gene>
<dbReference type="Proteomes" id="UP000644693">
    <property type="component" value="Unassembled WGS sequence"/>
</dbReference>
<dbReference type="PRINTS" id="PR00412">
    <property type="entry name" value="EPOXHYDRLASE"/>
</dbReference>
<dbReference type="InterPro" id="IPR051340">
    <property type="entry name" value="Haloalkane_dehalogenase"/>
</dbReference>
<reference evidence="3" key="1">
    <citation type="journal article" date="2014" name="Int. J. Syst. Evol. Microbiol.">
        <title>Complete genome sequence of Corynebacterium casei LMG S-19264T (=DSM 44701T), isolated from a smear-ripened cheese.</title>
        <authorList>
            <consortium name="US DOE Joint Genome Institute (JGI-PGF)"/>
            <person name="Walter F."/>
            <person name="Albersmeier A."/>
            <person name="Kalinowski J."/>
            <person name="Ruckert C."/>
        </authorList>
    </citation>
    <scope>NUCLEOTIDE SEQUENCE</scope>
    <source>
        <strain evidence="3">KCTC 23430</strain>
    </source>
</reference>
<keyword evidence="4" id="KW-1185">Reference proteome</keyword>
<dbReference type="InterPro" id="IPR000639">
    <property type="entry name" value="Epox_hydrolase-like"/>
</dbReference>
<reference evidence="3" key="2">
    <citation type="submission" date="2020-09" db="EMBL/GenBank/DDBJ databases">
        <authorList>
            <person name="Sun Q."/>
            <person name="Kim S."/>
        </authorList>
    </citation>
    <scope>NUCLEOTIDE SEQUENCE</scope>
    <source>
        <strain evidence="3">KCTC 23430</strain>
    </source>
</reference>
<feature type="domain" description="AB hydrolase-1" evidence="2">
    <location>
        <begin position="87"/>
        <end position="194"/>
    </location>
</feature>
<dbReference type="GO" id="GO:0004301">
    <property type="term" value="F:epoxide hydrolase activity"/>
    <property type="evidence" value="ECO:0007669"/>
    <property type="project" value="TreeGrafter"/>
</dbReference>
<sequence length="373" mass="40039">MIVKKILPLGLLVLIVAFALFAVALTRDGELVTPTGQGTVNVEGSVFEALPLPDYAAKHITADYKSYLIEVEPGIKVHVLDVGEGFPLYVQHGNPTSGFLYRRVVEQLPLDRVRVIMPTLVGLGFSSKIPSSHHTLDNHVRWINAALNQLALPELVYVGQDWGGPVGMGALARSPGLLKGVVALNTSFNAPTEARDLSRAHAVVKTPVVGELVTGVFGSIFDTLPSVQGDPASLPDDVLTLYRKPLKDSGNMKAPLALMRMVPDGPDHPSTPAMRAVEEYTNSLDVPAEIIWGMQDPILAQGLPLMEEKFPQAPVTKTQAGHFLQEEVPAEIAGALLRIVAQLQSIQTVTPQVEPALTSGLEAAETQVDEVTE</sequence>
<dbReference type="Gene3D" id="3.40.50.1820">
    <property type="entry name" value="alpha/beta hydrolase"/>
    <property type="match status" value="1"/>
</dbReference>
<dbReference type="AlphaFoldDB" id="A0A919CKC7"/>
<dbReference type="PANTHER" id="PTHR42977">
    <property type="entry name" value="HYDROLASE-RELATED"/>
    <property type="match status" value="1"/>
</dbReference>
<evidence type="ECO:0000313" key="4">
    <source>
        <dbReference type="Proteomes" id="UP000644693"/>
    </source>
</evidence>
<dbReference type="PANTHER" id="PTHR42977:SF3">
    <property type="entry name" value="AB HYDROLASE-1 DOMAIN-CONTAINING PROTEIN"/>
    <property type="match status" value="1"/>
</dbReference>
<proteinExistence type="predicted"/>
<name>A0A919CKC7_9GAMM</name>
<dbReference type="InterPro" id="IPR000073">
    <property type="entry name" value="AB_hydrolase_1"/>
</dbReference>
<dbReference type="Pfam" id="PF00561">
    <property type="entry name" value="Abhydrolase_1"/>
    <property type="match status" value="1"/>
</dbReference>